<evidence type="ECO:0000313" key="3">
    <source>
        <dbReference type="Proteomes" id="UP000234275"/>
    </source>
</evidence>
<protein>
    <submittedName>
        <fullName evidence="2">Uncharacterized protein</fullName>
    </submittedName>
</protein>
<dbReference type="PANTHER" id="PTHR34706">
    <property type="entry name" value="SLR1338 PROTEIN"/>
    <property type="match status" value="1"/>
</dbReference>
<dbReference type="VEuPathDB" id="FungiDB:P170DRAFT_481320"/>
<proteinExistence type="predicted"/>
<name>A0A2I2FRX5_9EURO</name>
<dbReference type="SUPFAM" id="SSF48403">
    <property type="entry name" value="Ankyrin repeat"/>
    <property type="match status" value="1"/>
</dbReference>
<dbReference type="PROSITE" id="PS50088">
    <property type="entry name" value="ANK_REPEAT"/>
    <property type="match status" value="1"/>
</dbReference>
<evidence type="ECO:0000256" key="1">
    <source>
        <dbReference type="PROSITE-ProRule" id="PRU00023"/>
    </source>
</evidence>
<comment type="caution">
    <text evidence="2">The sequence shown here is derived from an EMBL/GenBank/DDBJ whole genome shotgun (WGS) entry which is preliminary data.</text>
</comment>
<keyword evidence="1" id="KW-0040">ANK repeat</keyword>
<gene>
    <name evidence="2" type="ORF">P170DRAFT_481320</name>
</gene>
<sequence>MASIYIFAKKGTLTESQLQGFDSKGLDHFDSTDKTTPLGIAVREKHFATARLLLEYGADPNCGGKGILPLMRLCAAPKGLANHEESLIQLLLEKGADPNIIYLGSAGKSSTPLIRAVKSRKSLDTIKCLVDHGAMPNEKVDGKSARDWTKNPQVLNAMLSRSERMKSRALEVAKVTGFLMSAVYWINRNIKVAASVGAAVGTGMVLKDAIGKRFGMSGKLHKDLEMHFAEDQAFEDAKEDEKHDLKNRMRGIIEHYKLDRFFPEGNPFLEHVVSRAVDLDVSTVVDPKDLVHLALYQPVLYCDDSKSIKTKGRKGSLHDLALRIASITTRLVPDDKGVELRFINKPTTGEMSKPSLEKVDEILTKLTPHGWTEIGTKLKTNVLEEYVYKHLENNTLERPILVSIITDGNPNGQPGSNEHTNTLKEAIQDCGKRLEVKGYARNVVRFQISQIGGDKEAVEFLDNLENDPGLKDVLYVTSQQLDSEFKELHDNEARLEQWLLQILMGPIVDAVAN</sequence>
<reference evidence="2 3" key="1">
    <citation type="submission" date="2016-12" db="EMBL/GenBank/DDBJ databases">
        <title>The genomes of Aspergillus section Nigri reveals drivers in fungal speciation.</title>
        <authorList>
            <consortium name="DOE Joint Genome Institute"/>
            <person name="Vesth T.C."/>
            <person name="Nybo J."/>
            <person name="Theobald S."/>
            <person name="Brandl J."/>
            <person name="Frisvad J.C."/>
            <person name="Nielsen K.F."/>
            <person name="Lyhne E.K."/>
            <person name="Kogle M.E."/>
            <person name="Kuo A."/>
            <person name="Riley R."/>
            <person name="Clum A."/>
            <person name="Nolan M."/>
            <person name="Lipzen A."/>
            <person name="Salamov A."/>
            <person name="Henrissat B."/>
            <person name="Wiebenga A."/>
            <person name="De Vries R.P."/>
            <person name="Grigoriev I.V."/>
            <person name="Mortensen U.H."/>
            <person name="Andersen M.R."/>
            <person name="Baker S.E."/>
        </authorList>
    </citation>
    <scope>NUCLEOTIDE SEQUENCE [LARGE SCALE GENOMIC DNA]</scope>
    <source>
        <strain evidence="2 3">IBT 23096</strain>
    </source>
</reference>
<dbReference type="OrthoDB" id="4497764at2759"/>
<evidence type="ECO:0000313" key="2">
    <source>
        <dbReference type="EMBL" id="PLB43373.1"/>
    </source>
</evidence>
<dbReference type="InterPro" id="IPR002110">
    <property type="entry name" value="Ankyrin_rpt"/>
</dbReference>
<keyword evidence="3" id="KW-1185">Reference proteome</keyword>
<dbReference type="Proteomes" id="UP000234275">
    <property type="component" value="Unassembled WGS sequence"/>
</dbReference>
<dbReference type="GeneID" id="36561556"/>
<dbReference type="PANTHER" id="PTHR34706:SF3">
    <property type="entry name" value="ANKYRIN REPEAT PROTEIN (AFU_ORTHOLOGUE AFUA_7G06200)"/>
    <property type="match status" value="1"/>
</dbReference>
<dbReference type="AlphaFoldDB" id="A0A2I2FRX5"/>
<dbReference type="SMART" id="SM00248">
    <property type="entry name" value="ANK"/>
    <property type="match status" value="3"/>
</dbReference>
<dbReference type="Gene3D" id="1.25.40.20">
    <property type="entry name" value="Ankyrin repeat-containing domain"/>
    <property type="match status" value="1"/>
</dbReference>
<dbReference type="PROSITE" id="PS50297">
    <property type="entry name" value="ANK_REP_REGION"/>
    <property type="match status" value="1"/>
</dbReference>
<dbReference type="STRING" id="1392250.A0A2I2FRX5"/>
<dbReference type="Pfam" id="PF00023">
    <property type="entry name" value="Ank"/>
    <property type="match status" value="1"/>
</dbReference>
<accession>A0A2I2FRX5</accession>
<dbReference type="RefSeq" id="XP_024698675.1">
    <property type="nucleotide sequence ID" value="XM_024853858.1"/>
</dbReference>
<feature type="repeat" description="ANK" evidence="1">
    <location>
        <begin position="33"/>
        <end position="65"/>
    </location>
</feature>
<organism evidence="2 3">
    <name type="scientific">Aspergillus steynii IBT 23096</name>
    <dbReference type="NCBI Taxonomy" id="1392250"/>
    <lineage>
        <taxon>Eukaryota</taxon>
        <taxon>Fungi</taxon>
        <taxon>Dikarya</taxon>
        <taxon>Ascomycota</taxon>
        <taxon>Pezizomycotina</taxon>
        <taxon>Eurotiomycetes</taxon>
        <taxon>Eurotiomycetidae</taxon>
        <taxon>Eurotiales</taxon>
        <taxon>Aspergillaceae</taxon>
        <taxon>Aspergillus</taxon>
        <taxon>Aspergillus subgen. Circumdati</taxon>
    </lineage>
</organism>
<dbReference type="InterPro" id="IPR036770">
    <property type="entry name" value="Ankyrin_rpt-contain_sf"/>
</dbReference>
<dbReference type="EMBL" id="MSFO01000011">
    <property type="protein sequence ID" value="PLB43373.1"/>
    <property type="molecule type" value="Genomic_DNA"/>
</dbReference>